<name>H3ZR54_THELN</name>
<dbReference type="STRING" id="523849.OCC_10469"/>
<dbReference type="GeneID" id="16549513"/>
<evidence type="ECO:0000313" key="2">
    <source>
        <dbReference type="Proteomes" id="UP000015502"/>
    </source>
</evidence>
<dbReference type="RefSeq" id="WP_004069992.1">
    <property type="nucleotide sequence ID" value="NC_022084.1"/>
</dbReference>
<dbReference type="EMBL" id="CP006670">
    <property type="protein sequence ID" value="EHR77523.1"/>
    <property type="molecule type" value="Genomic_DNA"/>
</dbReference>
<dbReference type="Gene3D" id="2.130.10.10">
    <property type="entry name" value="YVTN repeat-like/Quinoprotein amine dehydrogenase"/>
    <property type="match status" value="1"/>
</dbReference>
<reference evidence="1 2" key="1">
    <citation type="journal article" date="2012" name="J. Bacteriol.">
        <title>Genome sequence of the model hyperthermophilic archaeon Thermococcus litoralis NS-C.</title>
        <authorList>
            <person name="Gardner A.F."/>
            <person name="Kumar S."/>
            <person name="Perler F.B."/>
        </authorList>
    </citation>
    <scope>NUCLEOTIDE SEQUENCE [LARGE SCALE GENOMIC DNA]</scope>
    <source>
        <strain evidence="2">ATCC 51850 / DSM 5473 / JCM 8560 / NS-C</strain>
    </source>
</reference>
<dbReference type="InterPro" id="IPR015943">
    <property type="entry name" value="WD40/YVTN_repeat-like_dom_sf"/>
</dbReference>
<dbReference type="InterPro" id="IPR011047">
    <property type="entry name" value="Quinoprotein_ADH-like_sf"/>
</dbReference>
<keyword evidence="2" id="KW-1185">Reference proteome</keyword>
<evidence type="ECO:0000313" key="1">
    <source>
        <dbReference type="EMBL" id="EHR77523.1"/>
    </source>
</evidence>
<evidence type="ECO:0008006" key="3">
    <source>
        <dbReference type="Google" id="ProtNLM"/>
    </source>
</evidence>
<proteinExistence type="predicted"/>
<dbReference type="SMART" id="SM00564">
    <property type="entry name" value="PQQ"/>
    <property type="match status" value="5"/>
</dbReference>
<protein>
    <recommendedName>
        <fullName evidence="3">Dehydrogenase</fullName>
    </recommendedName>
</protein>
<dbReference type="AlphaFoldDB" id="H3ZR54"/>
<dbReference type="KEGG" id="tlt:OCC_10469"/>
<dbReference type="Proteomes" id="UP000015502">
    <property type="component" value="Chromosome"/>
</dbReference>
<accession>H3ZR54</accession>
<organism evidence="1 2">
    <name type="scientific">Thermococcus litoralis (strain ATCC 51850 / DSM 5473 / JCM 8560 / NS-C)</name>
    <dbReference type="NCBI Taxonomy" id="523849"/>
    <lineage>
        <taxon>Archaea</taxon>
        <taxon>Methanobacteriati</taxon>
        <taxon>Methanobacteriota</taxon>
        <taxon>Thermococci</taxon>
        <taxon>Thermococcales</taxon>
        <taxon>Thermococcaceae</taxon>
        <taxon>Thermococcus</taxon>
    </lineage>
</organism>
<dbReference type="PaxDb" id="523849-OCC_10469"/>
<dbReference type="HOGENOM" id="CLU_697595_0_0_2"/>
<dbReference type="SUPFAM" id="SSF50998">
    <property type="entry name" value="Quinoprotein alcohol dehydrogenase-like"/>
    <property type="match status" value="1"/>
</dbReference>
<gene>
    <name evidence="1" type="ORF">OCC_10469</name>
</gene>
<dbReference type="OrthoDB" id="145878at2157"/>
<sequence length="427" mass="48057">MKRMLILIIFGLLIFEAAYAQDSPVLWKKQVCEHVMVQKTVESVYVDGSTLYAGCGYVDSVHGVLWYKGNISAFSLNGTRLWTQEVGFVRKIEKINGSILVGTDISRGPSNWFGTLGKVWLLSENGSIITHNITFGSFFDFDSDGEFIYIGDGWWIGEGKANETWGRVYKWRIKNNKFNEEWFVELNGTIGRVRVGDIIYAGAGAPSGYTMKHYFGYIYGISKDGRLLWKINTTWWVRDMEIWKGSAIVGTGFDNVIGKVYLVDKNGEIKWQKDLFYIEDIEVFDNIAYIGGIKGQEGKLAALDLASRQIKWEVSFPNRVKVVKRYNDYLLVGTGEFSYKQEKNQTVVYSEGRLYVVSANDGKILESFDTGYVRSISIGKIVGIGTGSGEIYAFDPEKLIPKNNSICGVGSLLIFLLAGLLLDRKRG</sequence>
<dbReference type="InterPro" id="IPR018391">
    <property type="entry name" value="PQQ_b-propeller_rpt"/>
</dbReference>